<proteinExistence type="predicted"/>
<dbReference type="InterPro" id="IPR027417">
    <property type="entry name" value="P-loop_NTPase"/>
</dbReference>
<comment type="caution">
    <text evidence="3">The sequence shown here is derived from an EMBL/GenBank/DDBJ whole genome shotgun (WGS) entry which is preliminary data.</text>
</comment>
<dbReference type="InterPro" id="IPR026634">
    <property type="entry name" value="TPST-like"/>
</dbReference>
<sequence length="282" mass="31912">MTSSVRYDIDFQRKLLWWSSKPLFRRLAPARPVSRILSGRACLVLGSQRSGTTLLFLILTSHPKITGLDEKFSGFDLPPWPVLAYNSLASRRTLYKLPTLTSSVDRVVGWLPNAQVLWMVRHPYAVVASMRTLRFADGRSWLERYGREELSSLAREFGDAPQETEADDLVAVGAHIWKYKMRSMTRFIEKGMAVRSIRYEDLVDEPEQTLKPALTALGLEWSDNLLEHHKFHGSERHAGNSRGNVPIDRARKEARAPLSPREKEIVAGVCAAAMTDFAYGKA</sequence>
<evidence type="ECO:0008006" key="5">
    <source>
        <dbReference type="Google" id="ProtNLM"/>
    </source>
</evidence>
<evidence type="ECO:0000313" key="3">
    <source>
        <dbReference type="EMBL" id="MBK1629755.1"/>
    </source>
</evidence>
<dbReference type="Proteomes" id="UP000748752">
    <property type="component" value="Unassembled WGS sequence"/>
</dbReference>
<dbReference type="Pfam" id="PF13469">
    <property type="entry name" value="Sulfotransfer_3"/>
    <property type="match status" value="1"/>
</dbReference>
<feature type="region of interest" description="Disordered" evidence="2">
    <location>
        <begin position="232"/>
        <end position="258"/>
    </location>
</feature>
<keyword evidence="1" id="KW-0808">Transferase</keyword>
<protein>
    <recommendedName>
        <fullName evidence="5">Sulfotransferase</fullName>
    </recommendedName>
</protein>
<keyword evidence="4" id="KW-1185">Reference proteome</keyword>
<name>A0ABS1CD05_9GAMM</name>
<evidence type="ECO:0000256" key="1">
    <source>
        <dbReference type="ARBA" id="ARBA00022679"/>
    </source>
</evidence>
<reference evidence="3 4" key="1">
    <citation type="journal article" date="2020" name="Microorganisms">
        <title>Osmotic Adaptation and Compatible Solute Biosynthesis of Phototrophic Bacteria as Revealed from Genome Analyses.</title>
        <authorList>
            <person name="Imhoff J.F."/>
            <person name="Rahn T."/>
            <person name="Kunzel S."/>
            <person name="Keller A."/>
            <person name="Neulinger S.C."/>
        </authorList>
    </citation>
    <scope>NUCLEOTIDE SEQUENCE [LARGE SCALE GENOMIC DNA]</scope>
    <source>
        <strain evidence="3 4">DSM 6210</strain>
    </source>
</reference>
<organism evidence="3 4">
    <name type="scientific">Thiohalocapsa halophila</name>
    <dbReference type="NCBI Taxonomy" id="69359"/>
    <lineage>
        <taxon>Bacteria</taxon>
        <taxon>Pseudomonadati</taxon>
        <taxon>Pseudomonadota</taxon>
        <taxon>Gammaproteobacteria</taxon>
        <taxon>Chromatiales</taxon>
        <taxon>Chromatiaceae</taxon>
        <taxon>Thiohalocapsa</taxon>
    </lineage>
</organism>
<feature type="compositionally biased region" description="Basic and acidic residues" evidence="2">
    <location>
        <begin position="248"/>
        <end position="258"/>
    </location>
</feature>
<evidence type="ECO:0000313" key="4">
    <source>
        <dbReference type="Proteomes" id="UP000748752"/>
    </source>
</evidence>
<dbReference type="PANTHER" id="PTHR12788">
    <property type="entry name" value="PROTEIN-TYROSINE SULFOTRANSFERASE 2"/>
    <property type="match status" value="1"/>
</dbReference>
<dbReference type="PANTHER" id="PTHR12788:SF10">
    <property type="entry name" value="PROTEIN-TYROSINE SULFOTRANSFERASE"/>
    <property type="match status" value="1"/>
</dbReference>
<dbReference type="Gene3D" id="3.40.50.300">
    <property type="entry name" value="P-loop containing nucleotide triphosphate hydrolases"/>
    <property type="match status" value="1"/>
</dbReference>
<evidence type="ECO:0000256" key="2">
    <source>
        <dbReference type="SAM" id="MobiDB-lite"/>
    </source>
</evidence>
<dbReference type="EMBL" id="NRRV01000005">
    <property type="protein sequence ID" value="MBK1629755.1"/>
    <property type="molecule type" value="Genomic_DNA"/>
</dbReference>
<gene>
    <name evidence="3" type="ORF">CKO31_03165</name>
</gene>
<accession>A0ABS1CD05</accession>
<dbReference type="SUPFAM" id="SSF52540">
    <property type="entry name" value="P-loop containing nucleoside triphosphate hydrolases"/>
    <property type="match status" value="1"/>
</dbReference>